<dbReference type="AlphaFoldDB" id="A0A3U3ESC9"/>
<comment type="caution">
    <text evidence="5">The sequence shown here is derived from an EMBL/GenBank/DDBJ whole genome shotgun (WGS) entry which is preliminary data.</text>
</comment>
<reference evidence="2" key="2">
    <citation type="submission" date="2018-06" db="EMBL/GenBank/DDBJ databases">
        <authorList>
            <person name="Ashton P.M."/>
            <person name="Dallman T."/>
            <person name="Nair S."/>
            <person name="De Pinna E."/>
            <person name="Peters T."/>
            <person name="Grant K."/>
        </authorList>
    </citation>
    <scope>NUCLEOTIDE SEQUENCE</scope>
    <source>
        <strain evidence="1">259242</strain>
        <strain evidence="3">419049</strain>
        <strain evidence="2">454855</strain>
    </source>
</reference>
<evidence type="ECO:0000313" key="3">
    <source>
        <dbReference type="EMBL" id="EBX5839184.1"/>
    </source>
</evidence>
<evidence type="ECO:0000313" key="4">
    <source>
        <dbReference type="EMBL" id="ECT8691357.1"/>
    </source>
</evidence>
<protein>
    <submittedName>
        <fullName evidence="5">Uncharacterized protein</fullName>
    </submittedName>
</protein>
<proteinExistence type="predicted"/>
<organism evidence="5">
    <name type="scientific">Salmonella enterica subsp. enterica serovar Stanley</name>
    <dbReference type="NCBI Taxonomy" id="192953"/>
    <lineage>
        <taxon>Bacteria</taxon>
        <taxon>Pseudomonadati</taxon>
        <taxon>Pseudomonadota</taxon>
        <taxon>Gammaproteobacteria</taxon>
        <taxon>Enterobacterales</taxon>
        <taxon>Enterobacteriaceae</taxon>
        <taxon>Salmonella</taxon>
    </lineage>
</organism>
<accession>A0A3U3ESC9</accession>
<evidence type="ECO:0000313" key="1">
    <source>
        <dbReference type="EMBL" id="EBU6483894.1"/>
    </source>
</evidence>
<reference evidence="4" key="4">
    <citation type="submission" date="2018-07" db="EMBL/GenBank/DDBJ databases">
        <authorList>
            <consortium name="PulseNet: The National Subtyping Network for Foodborne Disease Surveillance"/>
            <person name="Tarr C.L."/>
            <person name="Trees E."/>
            <person name="Katz L.S."/>
            <person name="Carleton-Romer H.A."/>
            <person name="Stroika S."/>
            <person name="Kucerova Z."/>
            <person name="Roache K.F."/>
            <person name="Sabol A.L."/>
            <person name="Besser J."/>
            <person name="Gerner-Smidt P."/>
        </authorList>
    </citation>
    <scope>NUCLEOTIDE SEQUENCE</scope>
    <source>
        <strain evidence="4">PNUSAS009630</strain>
    </source>
</reference>
<dbReference type="EMBL" id="AAKODI010000001">
    <property type="protein sequence ID" value="ECT8691357.1"/>
    <property type="molecule type" value="Genomic_DNA"/>
</dbReference>
<sequence length="79" mass="8945">MGLALTGRRTRRSNLLPADLSLTPVPWLSMLQGTHSLVAFNHSNYFGYSGLIILSRWLYSSDINDIVVIVNIFFIIKSY</sequence>
<gene>
    <name evidence="4" type="ORF">B6B66_03175</name>
    <name evidence="1" type="ORF">DKI79_11560</name>
    <name evidence="2" type="ORF">DRA11_02455</name>
    <name evidence="3" type="ORF">DSR79_02440</name>
    <name evidence="5" type="ORF">G0D70_02960</name>
</gene>
<dbReference type="EMBL" id="AAHLRQ010000002">
    <property type="protein sequence ID" value="EBX5839184.1"/>
    <property type="molecule type" value="Genomic_DNA"/>
</dbReference>
<reference evidence="5" key="1">
    <citation type="journal article" date="2018" name="Genome Biol.">
        <title>SKESA: strategic k-mer extension for scrupulous assemblies.</title>
        <authorList>
            <person name="Souvorov A."/>
            <person name="Agarwala R."/>
            <person name="Lipman D.J."/>
        </authorList>
    </citation>
    <scope>NUCLEOTIDE SEQUENCE</scope>
    <source>
        <strain evidence="5">11-0811</strain>
    </source>
</reference>
<name>A0A3U3ESC9_SALET</name>
<dbReference type="Proteomes" id="UP000839582">
    <property type="component" value="Unassembled WGS sequence"/>
</dbReference>
<reference evidence="5" key="3">
    <citation type="submission" date="2018-07" db="EMBL/GenBank/DDBJ databases">
        <authorList>
            <consortium name="NCBI Pathogen Detection Project"/>
        </authorList>
    </citation>
    <scope>NUCLEOTIDE SEQUENCE</scope>
    <source>
        <strain evidence="5">11-0811</strain>
    </source>
</reference>
<dbReference type="EMBL" id="AAHCSX010000007">
    <property type="protein sequence ID" value="EBU6483894.1"/>
    <property type="molecule type" value="Genomic_DNA"/>
</dbReference>
<dbReference type="EMBL" id="DAAMIV010000001">
    <property type="protein sequence ID" value="HAC6836570.1"/>
    <property type="molecule type" value="Genomic_DNA"/>
</dbReference>
<evidence type="ECO:0000313" key="2">
    <source>
        <dbReference type="EMBL" id="EBX3502179.1"/>
    </source>
</evidence>
<dbReference type="EMBL" id="AAHKZG010000002">
    <property type="protein sequence ID" value="EBX3502179.1"/>
    <property type="molecule type" value="Genomic_DNA"/>
</dbReference>
<evidence type="ECO:0000313" key="5">
    <source>
        <dbReference type="EMBL" id="HAC6836570.1"/>
    </source>
</evidence>